<comment type="similarity">
    <text evidence="2">Belongs to the glucagon family.</text>
</comment>
<evidence type="ECO:0000313" key="8">
    <source>
        <dbReference type="Proteomes" id="UP000693946"/>
    </source>
</evidence>
<organism evidence="7 8">
    <name type="scientific">Solea senegalensis</name>
    <name type="common">Senegalese sole</name>
    <dbReference type="NCBI Taxonomy" id="28829"/>
    <lineage>
        <taxon>Eukaryota</taxon>
        <taxon>Metazoa</taxon>
        <taxon>Chordata</taxon>
        <taxon>Craniata</taxon>
        <taxon>Vertebrata</taxon>
        <taxon>Euteleostomi</taxon>
        <taxon>Actinopterygii</taxon>
        <taxon>Neopterygii</taxon>
        <taxon>Teleostei</taxon>
        <taxon>Neoteleostei</taxon>
        <taxon>Acanthomorphata</taxon>
        <taxon>Carangaria</taxon>
        <taxon>Pleuronectiformes</taxon>
        <taxon>Pleuronectoidei</taxon>
        <taxon>Soleidae</taxon>
        <taxon>Solea</taxon>
    </lineage>
</organism>
<evidence type="ECO:0000256" key="4">
    <source>
        <dbReference type="ARBA" id="ARBA00022702"/>
    </source>
</evidence>
<proteinExistence type="inferred from homology"/>
<evidence type="ECO:0000259" key="6">
    <source>
        <dbReference type="PROSITE" id="PS00260"/>
    </source>
</evidence>
<dbReference type="GO" id="GO:0005615">
    <property type="term" value="C:extracellular space"/>
    <property type="evidence" value="ECO:0007669"/>
    <property type="project" value="TreeGrafter"/>
</dbReference>
<sequence>MSPVQTSTTSLETRSQGDLKMSVLMWCMLILLLCPHSEEMVVIKTRPERWRTYRLEKGQNIIQTLKRHADGTFTSDFTHYLDKIKAKDFVDWLARKKEGCEEDLHHTAEV</sequence>
<dbReference type="PANTHER" id="PTHR11418:SF0">
    <property type="entry name" value="PRO-GLUCAGON"/>
    <property type="match status" value="1"/>
</dbReference>
<reference evidence="7 8" key="1">
    <citation type="journal article" date="2021" name="Sci. Rep.">
        <title>Chromosome anchoring in Senegalese sole (Solea senegalensis) reveals sex-associated markers and genome rearrangements in flatfish.</title>
        <authorList>
            <person name="Guerrero-Cozar I."/>
            <person name="Gomez-Garrido J."/>
            <person name="Berbel C."/>
            <person name="Martinez-Blanch J.F."/>
            <person name="Alioto T."/>
            <person name="Claros M.G."/>
            <person name="Gagnaire P.A."/>
            <person name="Manchado M."/>
        </authorList>
    </citation>
    <scope>NUCLEOTIDE SEQUENCE [LARGE SCALE GENOMIC DNA]</scope>
    <source>
        <strain evidence="7">Sse05_10M</strain>
    </source>
</reference>
<protein>
    <submittedName>
        <fullName evidence="7">Glucagon-like</fullName>
    </submittedName>
</protein>
<dbReference type="SMART" id="SM00070">
    <property type="entry name" value="GLUCA"/>
    <property type="match status" value="1"/>
</dbReference>
<feature type="domain" description="Glucagon / GIP / secretin / VIP family" evidence="6">
    <location>
        <begin position="68"/>
        <end position="90"/>
    </location>
</feature>
<comment type="caution">
    <text evidence="7">The sequence shown here is derived from an EMBL/GenBank/DDBJ whole genome shotgun (WGS) entry which is preliminary data.</text>
</comment>
<gene>
    <name evidence="7" type="ORF">JOB18_005031</name>
</gene>
<comment type="subcellular location">
    <subcellularLocation>
        <location evidence="1">Secreted</location>
    </subcellularLocation>
</comment>
<evidence type="ECO:0000256" key="3">
    <source>
        <dbReference type="ARBA" id="ARBA00022525"/>
    </source>
</evidence>
<dbReference type="GO" id="GO:0005179">
    <property type="term" value="F:hormone activity"/>
    <property type="evidence" value="ECO:0007669"/>
    <property type="project" value="UniProtKB-KW"/>
</dbReference>
<evidence type="ECO:0000256" key="5">
    <source>
        <dbReference type="SAM" id="SignalP"/>
    </source>
</evidence>
<name>A0AAV6SPD4_SOLSE</name>
<keyword evidence="8" id="KW-1185">Reference proteome</keyword>
<dbReference type="InterPro" id="IPR000532">
    <property type="entry name" value="Glucagon_GIP_secretin_VIP"/>
</dbReference>
<keyword evidence="4" id="KW-0372">Hormone</keyword>
<accession>A0AAV6SPD4</accession>
<dbReference type="GO" id="GO:0031769">
    <property type="term" value="F:glucagon receptor binding"/>
    <property type="evidence" value="ECO:0007669"/>
    <property type="project" value="TreeGrafter"/>
</dbReference>
<dbReference type="GO" id="GO:0043066">
    <property type="term" value="P:negative regulation of apoptotic process"/>
    <property type="evidence" value="ECO:0007669"/>
    <property type="project" value="TreeGrafter"/>
</dbReference>
<evidence type="ECO:0000256" key="1">
    <source>
        <dbReference type="ARBA" id="ARBA00004613"/>
    </source>
</evidence>
<dbReference type="InterPro" id="IPR015550">
    <property type="entry name" value="Glucagon"/>
</dbReference>
<evidence type="ECO:0000256" key="2">
    <source>
        <dbReference type="ARBA" id="ARBA00008369"/>
    </source>
</evidence>
<dbReference type="GO" id="GO:0035774">
    <property type="term" value="P:positive regulation of insulin secretion involved in cellular response to glucose stimulus"/>
    <property type="evidence" value="ECO:0007669"/>
    <property type="project" value="TreeGrafter"/>
</dbReference>
<dbReference type="PROSITE" id="PS00260">
    <property type="entry name" value="GLUCAGON"/>
    <property type="match status" value="1"/>
</dbReference>
<dbReference type="GO" id="GO:0010737">
    <property type="term" value="P:protein kinase A signaling"/>
    <property type="evidence" value="ECO:0007669"/>
    <property type="project" value="TreeGrafter"/>
</dbReference>
<evidence type="ECO:0000313" key="7">
    <source>
        <dbReference type="EMBL" id="KAG7519261.1"/>
    </source>
</evidence>
<keyword evidence="3" id="KW-0964">Secreted</keyword>
<dbReference type="EMBL" id="JAGKHQ010000003">
    <property type="protein sequence ID" value="KAG7519261.1"/>
    <property type="molecule type" value="Genomic_DNA"/>
</dbReference>
<dbReference type="Pfam" id="PF00123">
    <property type="entry name" value="Hormone_2"/>
    <property type="match status" value="1"/>
</dbReference>
<keyword evidence="5" id="KW-0732">Signal</keyword>
<dbReference type="Proteomes" id="UP000693946">
    <property type="component" value="Linkage Group LG11"/>
</dbReference>
<dbReference type="AlphaFoldDB" id="A0AAV6SPD4"/>
<dbReference type="GO" id="GO:0007188">
    <property type="term" value="P:adenylate cyclase-modulating G protein-coupled receptor signaling pathway"/>
    <property type="evidence" value="ECO:0007669"/>
    <property type="project" value="TreeGrafter"/>
</dbReference>
<dbReference type="PANTHER" id="PTHR11418">
    <property type="entry name" value="GLUCAGON"/>
    <property type="match status" value="1"/>
</dbReference>
<feature type="signal peptide" evidence="5">
    <location>
        <begin position="1"/>
        <end position="39"/>
    </location>
</feature>
<feature type="chain" id="PRO_5043361225" evidence="5">
    <location>
        <begin position="40"/>
        <end position="110"/>
    </location>
</feature>